<gene>
    <name evidence="1" type="ORF">K8V39_09870</name>
</gene>
<dbReference type="Pfam" id="PF13306">
    <property type="entry name" value="LRR_5"/>
    <property type="match status" value="1"/>
</dbReference>
<evidence type="ECO:0000313" key="2">
    <source>
        <dbReference type="Proteomes" id="UP000813420"/>
    </source>
</evidence>
<organism evidence="1 2">
    <name type="scientific">Merdimonas faecis</name>
    <dbReference type="NCBI Taxonomy" id="1653435"/>
    <lineage>
        <taxon>Bacteria</taxon>
        <taxon>Bacillati</taxon>
        <taxon>Bacillota</taxon>
        <taxon>Clostridia</taxon>
        <taxon>Lachnospirales</taxon>
        <taxon>Lachnospiraceae</taxon>
        <taxon>Merdimonas</taxon>
    </lineage>
</organism>
<evidence type="ECO:0000313" key="1">
    <source>
        <dbReference type="EMBL" id="HJH50558.1"/>
    </source>
</evidence>
<name>A0A9D2VZF8_9FIRM</name>
<comment type="caution">
    <text evidence="1">The sequence shown here is derived from an EMBL/GenBank/DDBJ whole genome shotgun (WGS) entry which is preliminary data.</text>
</comment>
<sequence length="302" mass="35156">MWEKRQSEISQGVAWEKREQGIYLIGYSGEDEELILPDEIEGEPVTGIGAYAFARTKITMVWLPLYLREVERYAFYRCKELGKLILSDSLPEIGGGALSGCQVRQVEMELMEGEKSCLKSILDEIRFGIKARLFYHLDGKEQEVRILFPEHYEEAVENTPARILVTHHHGAGGYYRQCFYDRKLDYKRYDEIFFRAEAEEAPAVTAELSLNRLRFPFGLSESARASYEGYMKEHLTDAADVLFEADDSEGIRFLLRQPYWTGEAMEYALEKAAARGETELFSFLMEEKRRLFPREKKQRFEL</sequence>
<proteinExistence type="predicted"/>
<dbReference type="AlphaFoldDB" id="A0A9D2VZF8"/>
<reference evidence="1" key="1">
    <citation type="journal article" date="2021" name="PeerJ">
        <title>Extensive microbial diversity within the chicken gut microbiome revealed by metagenomics and culture.</title>
        <authorList>
            <person name="Gilroy R."/>
            <person name="Ravi A."/>
            <person name="Getino M."/>
            <person name="Pursley I."/>
            <person name="Horton D.L."/>
            <person name="Alikhan N.F."/>
            <person name="Baker D."/>
            <person name="Gharbi K."/>
            <person name="Hall N."/>
            <person name="Watson M."/>
            <person name="Adriaenssens E.M."/>
            <person name="Foster-Nyarko E."/>
            <person name="Jarju S."/>
            <person name="Secka A."/>
            <person name="Antonio M."/>
            <person name="Oren A."/>
            <person name="Chaudhuri R.R."/>
            <person name="La Ragione R."/>
            <person name="Hildebrand F."/>
            <person name="Pallen M.J."/>
        </authorList>
    </citation>
    <scope>NUCLEOTIDE SEQUENCE</scope>
    <source>
        <strain evidence="1">USAMLcec4-12693</strain>
    </source>
</reference>
<protein>
    <submittedName>
        <fullName evidence="1">Leucine-rich repeat domain-containing protein</fullName>
    </submittedName>
</protein>
<dbReference type="Proteomes" id="UP000813420">
    <property type="component" value="Unassembled WGS sequence"/>
</dbReference>
<dbReference type="EMBL" id="DYXE01000084">
    <property type="protein sequence ID" value="HJH50558.1"/>
    <property type="molecule type" value="Genomic_DNA"/>
</dbReference>
<reference evidence="1" key="2">
    <citation type="submission" date="2021-09" db="EMBL/GenBank/DDBJ databases">
        <authorList>
            <person name="Gilroy R."/>
        </authorList>
    </citation>
    <scope>NUCLEOTIDE SEQUENCE</scope>
    <source>
        <strain evidence="1">USAMLcec4-12693</strain>
    </source>
</reference>
<dbReference type="InterPro" id="IPR026906">
    <property type="entry name" value="LRR_5"/>
</dbReference>
<dbReference type="InterPro" id="IPR032675">
    <property type="entry name" value="LRR_dom_sf"/>
</dbReference>
<accession>A0A9D2VZF8</accession>
<dbReference type="Gene3D" id="3.80.10.10">
    <property type="entry name" value="Ribonuclease Inhibitor"/>
    <property type="match status" value="1"/>
</dbReference>
<dbReference type="RefSeq" id="WP_277272378.1">
    <property type="nucleotide sequence ID" value="NZ_DYXE01000084.1"/>
</dbReference>